<feature type="domain" description="DJ-1/PfpI" evidence="1">
    <location>
        <begin position="2"/>
        <end position="164"/>
    </location>
</feature>
<dbReference type="InterPro" id="IPR002818">
    <property type="entry name" value="DJ-1/PfpI"/>
</dbReference>
<dbReference type="InterPro" id="IPR029062">
    <property type="entry name" value="Class_I_gatase-like"/>
</dbReference>
<dbReference type="SUPFAM" id="SSF52317">
    <property type="entry name" value="Class I glutamine amidotransferase-like"/>
    <property type="match status" value="1"/>
</dbReference>
<evidence type="ECO:0000313" key="3">
    <source>
        <dbReference type="Proteomes" id="UP000002407"/>
    </source>
</evidence>
<dbReference type="KEGG" id="cha:CHAB381_1633"/>
<dbReference type="OrthoDB" id="9792284at2"/>
<dbReference type="HOGENOM" id="CLU_000445_44_2_7"/>
<dbReference type="PANTHER" id="PTHR48094">
    <property type="entry name" value="PROTEIN/NUCLEIC ACID DEGLYCASE DJ-1-RELATED"/>
    <property type="match status" value="1"/>
</dbReference>
<proteinExistence type="predicted"/>
<gene>
    <name evidence="2" type="ordered locus">CHAB381_1633</name>
</gene>
<keyword evidence="3" id="KW-1185">Reference proteome</keyword>
<dbReference type="Pfam" id="PF01965">
    <property type="entry name" value="DJ-1_PfpI"/>
    <property type="match status" value="1"/>
</dbReference>
<evidence type="ECO:0000313" key="2">
    <source>
        <dbReference type="EMBL" id="ABS51005.1"/>
    </source>
</evidence>
<dbReference type="EMBL" id="CP000776">
    <property type="protein sequence ID" value="ABS51005.1"/>
    <property type="molecule type" value="Genomic_DNA"/>
</dbReference>
<dbReference type="CDD" id="cd03135">
    <property type="entry name" value="GATase1_DJ-1"/>
    <property type="match status" value="1"/>
</dbReference>
<reference evidence="3" key="1">
    <citation type="submission" date="2007-07" db="EMBL/GenBank/DDBJ databases">
        <title>Complete genome sequence of Campylobacter hominis ATCC BAA-381, a commensal isolated from the human gastrointestinal tract.</title>
        <authorList>
            <person name="Fouts D.E."/>
            <person name="Mongodin E.F."/>
            <person name="Puiu D."/>
            <person name="Sebastian Y."/>
            <person name="Miller W.G."/>
            <person name="Mandrell R.E."/>
            <person name="Nelson K.E."/>
        </authorList>
    </citation>
    <scope>NUCLEOTIDE SEQUENCE [LARGE SCALE GENOMIC DNA]</scope>
    <source>
        <strain evidence="3">ATCC BAA-381 / LMG 19568 / NCTC 13146 / CH001A</strain>
    </source>
</reference>
<dbReference type="Gene3D" id="3.40.50.880">
    <property type="match status" value="1"/>
</dbReference>
<organism evidence="2 3">
    <name type="scientific">Campylobacter hominis (strain ATCC BAA-381 / DSM 21671 / CCUG 45161 / LMG 19568 / NCTC 13146 / CH001A)</name>
    <dbReference type="NCBI Taxonomy" id="360107"/>
    <lineage>
        <taxon>Bacteria</taxon>
        <taxon>Pseudomonadati</taxon>
        <taxon>Campylobacterota</taxon>
        <taxon>Epsilonproteobacteria</taxon>
        <taxon>Campylobacterales</taxon>
        <taxon>Campylobacteraceae</taxon>
        <taxon>Campylobacter</taxon>
    </lineage>
</organism>
<dbReference type="InterPro" id="IPR006287">
    <property type="entry name" value="DJ-1"/>
</dbReference>
<name>A7I3R5_CAMHC</name>
<dbReference type="GO" id="GO:0005737">
    <property type="term" value="C:cytoplasm"/>
    <property type="evidence" value="ECO:0007669"/>
    <property type="project" value="TreeGrafter"/>
</dbReference>
<dbReference type="STRING" id="360107.CHAB381_1633"/>
<dbReference type="eggNOG" id="COG0693">
    <property type="taxonomic scope" value="Bacteria"/>
</dbReference>
<evidence type="ECO:0000259" key="1">
    <source>
        <dbReference type="Pfam" id="PF01965"/>
    </source>
</evidence>
<dbReference type="AlphaFoldDB" id="A7I3R5"/>
<dbReference type="InterPro" id="IPR050325">
    <property type="entry name" value="Prot/Nucl_acid_deglycase"/>
</dbReference>
<dbReference type="RefSeq" id="WP_012109461.1">
    <property type="nucleotide sequence ID" value="NC_009714.1"/>
</dbReference>
<dbReference type="Proteomes" id="UP000002407">
    <property type="component" value="Chromosome"/>
</dbReference>
<dbReference type="NCBIfam" id="TIGR01383">
    <property type="entry name" value="not_thiJ"/>
    <property type="match status" value="1"/>
</dbReference>
<sequence>MKKVAVILADGYEESEAVTLIDVLRRGGIKSVVVGYDGINVIGAHGIKIVADTDFSEFKVSDFDMILLPGGFKNNEILSKSEKFHKILREFDDKKLKIGAICAAPWVLGSAGVLKNSYTCYPGFEKKINLAGFAGDKSNVVRDENVMTSRGPATAMEFALAIVKDLAGENVYNEVKAGLLFK</sequence>
<accession>A7I3R5</accession>
<protein>
    <submittedName>
        <fullName evidence="2">Protein ThiJ</fullName>
    </submittedName>
</protein>
<dbReference type="PANTHER" id="PTHR48094:SF12">
    <property type="entry name" value="PARKINSON DISEASE PROTEIN 7 HOMOLOG"/>
    <property type="match status" value="1"/>
</dbReference>